<organism evidence="2 3">
    <name type="scientific">Methanobacterium congolense</name>
    <dbReference type="NCBI Taxonomy" id="118062"/>
    <lineage>
        <taxon>Archaea</taxon>
        <taxon>Methanobacteriati</taxon>
        <taxon>Methanobacteriota</taxon>
        <taxon>Methanomada group</taxon>
        <taxon>Methanobacteria</taxon>
        <taxon>Methanobacteriales</taxon>
        <taxon>Methanobacteriaceae</taxon>
        <taxon>Methanobacterium</taxon>
    </lineage>
</organism>
<evidence type="ECO:0000259" key="1">
    <source>
        <dbReference type="Pfam" id="PF09823"/>
    </source>
</evidence>
<proteinExistence type="predicted"/>
<dbReference type="GeneID" id="30411701"/>
<reference evidence="2 3" key="1">
    <citation type="submission" date="2016-08" db="EMBL/GenBank/DDBJ databases">
        <authorList>
            <person name="Seilhamer J.J."/>
        </authorList>
    </citation>
    <scope>NUCLEOTIDE SEQUENCE [LARGE SCALE GENOMIC DNA]</scope>
    <source>
        <strain evidence="2">Buetzberg</strain>
    </source>
</reference>
<evidence type="ECO:0000313" key="2">
    <source>
        <dbReference type="EMBL" id="SCG85416.1"/>
    </source>
</evidence>
<feature type="domain" description="DUF2357" evidence="1">
    <location>
        <begin position="125"/>
        <end position="377"/>
    </location>
</feature>
<sequence length="626" mass="73960">MVEQRVLIHLQDKKGNELGLLTISAITNGLKNGETFKKGFLTLANVPLVEKPDDETPIQYHSNNEFNGLSKLMLLEETKYQVLFETQIQFEDEPKVLKTIQQGKAKIFEELRFKISSDKSYKCAGILNFHSYVGKSFFDVEMDGVESVPCPFEVRSKKIGYLDHYPAMIGDLSEVASGMIYEMDSPLAQYLEFHRKPKETLYEDFMFLEYLFRLENLPTAYEYIKRNMYSLLESYVEVVPASFASNLGPSEMLDVISRPEHLFKSDDTPKDWPSSLKGYVPDTITQLYYHETIDTPENRFLKYFLELLDKLIEDLIVQLLKIKDEGYVLDELYKYQRIVQDYLSEKWVRNVGKLNYLPLNSQVIQKREGYRDIFKYFIQFEFSFRLQWDEVEDRIKGYERKLSELYEYWCYFKLIKVLNKLSNQKLVYTDIYKISKDKWSIKVKKGRDSLQKFNIKFNDREITLNLMYNRLFSQNTKYKSYSLPFRPDYTIFIEFEGETYFVHFDAKYKSEGRVLDFYEKIGSNLPSDEIYEAEEELVNERDAEEQISRKYKYGDVYKMHTYKDAILFTEGAYVLYPGDEERIFNEISSKPLPSVGAFPLTPGKDGVEEENLLLFIKAILKNILER</sequence>
<dbReference type="OrthoDB" id="67718at2157"/>
<dbReference type="Pfam" id="PF09823">
    <property type="entry name" value="DUF2357"/>
    <property type="match status" value="1"/>
</dbReference>
<keyword evidence="3" id="KW-1185">Reference proteome</keyword>
<dbReference type="STRING" id="118062.MCBB_0852"/>
<dbReference type="PATRIC" id="fig|129848.4.peg.854"/>
<dbReference type="KEGG" id="mcub:MCBB_0852"/>
<protein>
    <recommendedName>
        <fullName evidence="1">DUF2357 domain-containing protein</fullName>
    </recommendedName>
</protein>
<dbReference type="EMBL" id="LT607756">
    <property type="protein sequence ID" value="SCG85416.1"/>
    <property type="molecule type" value="Genomic_DNA"/>
</dbReference>
<dbReference type="Pfam" id="PF04411">
    <property type="entry name" value="PDDEXK_7"/>
    <property type="match status" value="1"/>
</dbReference>
<accession>A0A1D3L1H6</accession>
<gene>
    <name evidence="2" type="ORF">MCBB_0852</name>
</gene>
<dbReference type="RefSeq" id="WP_071906582.1">
    <property type="nucleotide sequence ID" value="NZ_LT607756.1"/>
</dbReference>
<dbReference type="InterPro" id="IPR018633">
    <property type="entry name" value="DUF2357"/>
</dbReference>
<dbReference type="Proteomes" id="UP000094707">
    <property type="component" value="Chromosome I"/>
</dbReference>
<dbReference type="InterPro" id="IPR007505">
    <property type="entry name" value="PDDEXK_7"/>
</dbReference>
<evidence type="ECO:0000313" key="3">
    <source>
        <dbReference type="Proteomes" id="UP000094707"/>
    </source>
</evidence>
<name>A0A1D3L1H6_9EURY</name>
<dbReference type="AlphaFoldDB" id="A0A1D3L1H6"/>